<name>A0A9P3Q103_LYOSH</name>
<dbReference type="Proteomes" id="UP001063166">
    <property type="component" value="Unassembled WGS sequence"/>
</dbReference>
<proteinExistence type="predicted"/>
<evidence type="ECO:0000313" key="3">
    <source>
        <dbReference type="Proteomes" id="UP001063166"/>
    </source>
</evidence>
<dbReference type="EMBL" id="BRPK01000021">
    <property type="protein sequence ID" value="GLB45321.1"/>
    <property type="molecule type" value="Genomic_DNA"/>
</dbReference>
<evidence type="ECO:0000313" key="2">
    <source>
        <dbReference type="EMBL" id="GLB45321.1"/>
    </source>
</evidence>
<comment type="caution">
    <text evidence="2">The sequence shown here is derived from an EMBL/GenBank/DDBJ whole genome shotgun (WGS) entry which is preliminary data.</text>
</comment>
<keyword evidence="3" id="KW-1185">Reference proteome</keyword>
<protein>
    <submittedName>
        <fullName evidence="2">Uncharacterized protein</fullName>
    </submittedName>
</protein>
<gene>
    <name evidence="2" type="ORF">LshimejAT787_2100810</name>
</gene>
<evidence type="ECO:0000256" key="1">
    <source>
        <dbReference type="SAM" id="SignalP"/>
    </source>
</evidence>
<dbReference type="AlphaFoldDB" id="A0A9P3Q103"/>
<keyword evidence="1" id="KW-0732">Signal</keyword>
<feature type="chain" id="PRO_5040202175" evidence="1">
    <location>
        <begin position="19"/>
        <end position="84"/>
    </location>
</feature>
<accession>A0A9P3Q103</accession>
<feature type="signal peptide" evidence="1">
    <location>
        <begin position="1"/>
        <end position="18"/>
    </location>
</feature>
<sequence>MFTFPLIALLPFAVLGFANPVEPRAAQAMTHTASGWEWHDRGLDTDATSQRSESLLTYHGVGVVRPNCDVLTCKWLTSSRKVHG</sequence>
<reference evidence="2" key="1">
    <citation type="submission" date="2022-07" db="EMBL/GenBank/DDBJ databases">
        <title>The genome of Lyophyllum shimeji provides insight into the initial evolution of ectomycorrhizal fungal genome.</title>
        <authorList>
            <person name="Kobayashi Y."/>
            <person name="Shibata T."/>
            <person name="Hirakawa H."/>
            <person name="Shigenobu S."/>
            <person name="Nishiyama T."/>
            <person name="Yamada A."/>
            <person name="Hasebe M."/>
            <person name="Kawaguchi M."/>
        </authorList>
    </citation>
    <scope>NUCLEOTIDE SEQUENCE</scope>
    <source>
        <strain evidence="2">AT787</strain>
    </source>
</reference>
<organism evidence="2 3">
    <name type="scientific">Lyophyllum shimeji</name>
    <name type="common">Hon-shimeji</name>
    <name type="synonym">Tricholoma shimeji</name>
    <dbReference type="NCBI Taxonomy" id="47721"/>
    <lineage>
        <taxon>Eukaryota</taxon>
        <taxon>Fungi</taxon>
        <taxon>Dikarya</taxon>
        <taxon>Basidiomycota</taxon>
        <taxon>Agaricomycotina</taxon>
        <taxon>Agaricomycetes</taxon>
        <taxon>Agaricomycetidae</taxon>
        <taxon>Agaricales</taxon>
        <taxon>Tricholomatineae</taxon>
        <taxon>Lyophyllaceae</taxon>
        <taxon>Lyophyllum</taxon>
    </lineage>
</organism>